<dbReference type="CDD" id="cd03713">
    <property type="entry name" value="EFG_mtEFG_C"/>
    <property type="match status" value="1"/>
</dbReference>
<dbReference type="CDD" id="cd04170">
    <property type="entry name" value="EF-G_bact"/>
    <property type="match status" value="1"/>
</dbReference>
<keyword evidence="2" id="KW-0342">GTP-binding</keyword>
<dbReference type="GO" id="GO:0003924">
    <property type="term" value="F:GTPase activity"/>
    <property type="evidence" value="ECO:0007669"/>
    <property type="project" value="InterPro"/>
</dbReference>
<gene>
    <name evidence="4" type="ORF">H8695_09750</name>
</gene>
<protein>
    <submittedName>
        <fullName evidence="4">Elongation factor G</fullName>
    </submittedName>
</protein>
<evidence type="ECO:0000259" key="3">
    <source>
        <dbReference type="PROSITE" id="PS51722"/>
    </source>
</evidence>
<dbReference type="Gene3D" id="3.30.230.10">
    <property type="match status" value="1"/>
</dbReference>
<dbReference type="InterPro" id="IPR009000">
    <property type="entry name" value="Transl_B-barrel_sf"/>
</dbReference>
<dbReference type="InterPro" id="IPR005517">
    <property type="entry name" value="Transl_elong_EFG/EF2_IV"/>
</dbReference>
<feature type="domain" description="Tr-type G" evidence="3">
    <location>
        <begin position="7"/>
        <end position="278"/>
    </location>
</feature>
<dbReference type="NCBIfam" id="NF009379">
    <property type="entry name" value="PRK12740.1-3"/>
    <property type="match status" value="1"/>
</dbReference>
<keyword evidence="4" id="KW-0648">Protein biosynthesis</keyword>
<dbReference type="Gene3D" id="2.40.30.10">
    <property type="entry name" value="Translation factors"/>
    <property type="match status" value="1"/>
</dbReference>
<keyword evidence="5" id="KW-1185">Reference proteome</keyword>
<organism evidence="4 5">
    <name type="scientific">Feifania hominis</name>
    <dbReference type="NCBI Taxonomy" id="2763660"/>
    <lineage>
        <taxon>Bacteria</taxon>
        <taxon>Bacillati</taxon>
        <taxon>Bacillota</taxon>
        <taxon>Clostridia</taxon>
        <taxon>Eubacteriales</taxon>
        <taxon>Feifaniaceae</taxon>
        <taxon>Feifania</taxon>
    </lineage>
</organism>
<dbReference type="Gene3D" id="3.30.70.870">
    <property type="entry name" value="Elongation Factor G (Translational Gtpase), domain 3"/>
    <property type="match status" value="1"/>
</dbReference>
<dbReference type="InterPro" id="IPR035649">
    <property type="entry name" value="EFG_V"/>
</dbReference>
<dbReference type="InterPro" id="IPR000795">
    <property type="entry name" value="T_Tr_GTP-bd_dom"/>
</dbReference>
<dbReference type="CDD" id="cd01434">
    <property type="entry name" value="EFG_mtEFG1_IV"/>
    <property type="match status" value="1"/>
</dbReference>
<dbReference type="InterPro" id="IPR020568">
    <property type="entry name" value="Ribosomal_Su5_D2-typ_SF"/>
</dbReference>
<comment type="caution">
    <text evidence="4">The sequence shown here is derived from an EMBL/GenBank/DDBJ whole genome shotgun (WGS) entry which is preliminary data.</text>
</comment>
<dbReference type="InterPro" id="IPR035647">
    <property type="entry name" value="EFG_III/V"/>
</dbReference>
<dbReference type="SMART" id="SM00838">
    <property type="entry name" value="EFG_C"/>
    <property type="match status" value="1"/>
</dbReference>
<dbReference type="GO" id="GO:0032790">
    <property type="term" value="P:ribosome disassembly"/>
    <property type="evidence" value="ECO:0007669"/>
    <property type="project" value="TreeGrafter"/>
</dbReference>
<dbReference type="PANTHER" id="PTHR43261:SF6">
    <property type="entry name" value="ELONGATION FACTOR G-LIKE PROTEIN"/>
    <property type="match status" value="1"/>
</dbReference>
<dbReference type="Pfam" id="PF03764">
    <property type="entry name" value="EFG_IV"/>
    <property type="match status" value="1"/>
</dbReference>
<dbReference type="NCBIfam" id="NF009381">
    <property type="entry name" value="PRK12740.1-5"/>
    <property type="match status" value="1"/>
</dbReference>
<dbReference type="PRINTS" id="PR00315">
    <property type="entry name" value="ELONGATNFCT"/>
</dbReference>
<dbReference type="Pfam" id="PF00679">
    <property type="entry name" value="EFG_C"/>
    <property type="match status" value="1"/>
</dbReference>
<dbReference type="Pfam" id="PF00009">
    <property type="entry name" value="GTP_EFTU"/>
    <property type="match status" value="1"/>
</dbReference>
<dbReference type="InterPro" id="IPR014721">
    <property type="entry name" value="Ribsml_uS5_D2-typ_fold_subgr"/>
</dbReference>
<dbReference type="PANTHER" id="PTHR43261">
    <property type="entry name" value="TRANSLATION ELONGATION FACTOR G-RELATED"/>
    <property type="match status" value="1"/>
</dbReference>
<dbReference type="SUPFAM" id="SSF54980">
    <property type="entry name" value="EF-G C-terminal domain-like"/>
    <property type="match status" value="2"/>
</dbReference>
<dbReference type="SMART" id="SM00889">
    <property type="entry name" value="EFG_IV"/>
    <property type="match status" value="1"/>
</dbReference>
<dbReference type="GO" id="GO:0003746">
    <property type="term" value="F:translation elongation factor activity"/>
    <property type="evidence" value="ECO:0007669"/>
    <property type="project" value="UniProtKB-KW"/>
</dbReference>
<accession>A0A926DGP6</accession>
<dbReference type="CDD" id="cd16262">
    <property type="entry name" value="EFG_III"/>
    <property type="match status" value="1"/>
</dbReference>
<sequence>MKPYPVKNLRNVCLLGRGGDGKSTLVEAALFLTKATDRLGKAADGNLVCDFDPEEVKRKISISTAVAPVEYKGCKINFIDTPGYYDFVGEVEQGARVAETALIVISAKAGVGVSAEKAWKVAMDAKLSKLVFVSKVDEENAHFYHALEKLHEKFGVSICPVMIPIIEEEKVVGYVDLLSLKAKKYKDGVPSEVPVPEAMNKKIEELTNMINEAVAETSEELMEKFFSGEPFTREEIVKGFKAGVLDGSITPVVCGISTKMEGVSNVLDMLVEYYPSPDERASEKVLDKAGSETELKMDESGPLAALVFKTVADPFVGKMSYFKVFSGVMKPDSSVVNTRTGQNEKIGRCYFVRGKKQVEAPQVGVGDIGVVTKLAGTATGDTLCAPGHEITLHGIDFPKPCLTMAIIPKAKGDEEKISSGVQRLLEEDPTLGFVTDKETKQQLISGMGDVHLDVIVSKLKSKFGTSVDLEEPITAYRETIRKKVKVEGKHKKQSGGHGQFGHVWIEFEPCPESEELVFEEKVFGGAVPKNFFPAVEKGLRDCVKAGVLAAYPVVNLKATLVDGSYHPVDSSEMAFKVAAGLAFKNGLPNAGPVLLEPIGHLKAYVPDKNMGDVIGDINKRRGRILGMNPAHDGLQEVEAEVPMAEMHSYATDLRSITKARGYFELAFERYEEAPPNVAQKVVEERKKLLEAE</sequence>
<dbReference type="Proteomes" id="UP000620366">
    <property type="component" value="Unassembled WGS sequence"/>
</dbReference>
<dbReference type="PROSITE" id="PS51722">
    <property type="entry name" value="G_TR_2"/>
    <property type="match status" value="1"/>
</dbReference>
<dbReference type="Pfam" id="PF14492">
    <property type="entry name" value="EFG_III"/>
    <property type="match status" value="1"/>
</dbReference>
<dbReference type="InterPro" id="IPR027417">
    <property type="entry name" value="P-loop_NTPase"/>
</dbReference>
<dbReference type="InterPro" id="IPR000640">
    <property type="entry name" value="EFG_V-like"/>
</dbReference>
<dbReference type="FunFam" id="3.30.70.240:FF:000001">
    <property type="entry name" value="Elongation factor G"/>
    <property type="match status" value="1"/>
</dbReference>
<dbReference type="CDD" id="cd04088">
    <property type="entry name" value="EFG_mtEFG_II"/>
    <property type="match status" value="1"/>
</dbReference>
<dbReference type="FunFam" id="3.30.230.10:FF:000003">
    <property type="entry name" value="Elongation factor G"/>
    <property type="match status" value="1"/>
</dbReference>
<keyword evidence="4" id="KW-0251">Elongation factor</keyword>
<name>A0A926DGP6_9FIRM</name>
<dbReference type="Gene3D" id="3.40.50.300">
    <property type="entry name" value="P-loop containing nucleotide triphosphate hydrolases"/>
    <property type="match status" value="1"/>
</dbReference>
<dbReference type="Gene3D" id="3.30.70.240">
    <property type="match status" value="1"/>
</dbReference>
<dbReference type="RefSeq" id="WP_249301069.1">
    <property type="nucleotide sequence ID" value="NZ_JACRSP010000004.1"/>
</dbReference>
<dbReference type="InterPro" id="IPR053905">
    <property type="entry name" value="EF-G-like_DII"/>
</dbReference>
<dbReference type="AlphaFoldDB" id="A0A926DGP6"/>
<evidence type="ECO:0000313" key="4">
    <source>
        <dbReference type="EMBL" id="MBC8536969.1"/>
    </source>
</evidence>
<dbReference type="GO" id="GO:0005525">
    <property type="term" value="F:GTP binding"/>
    <property type="evidence" value="ECO:0007669"/>
    <property type="project" value="UniProtKB-KW"/>
</dbReference>
<dbReference type="Pfam" id="PF22042">
    <property type="entry name" value="EF-G_D2"/>
    <property type="match status" value="1"/>
</dbReference>
<dbReference type="EMBL" id="JACRSP010000004">
    <property type="protein sequence ID" value="MBC8536969.1"/>
    <property type="molecule type" value="Genomic_DNA"/>
</dbReference>
<evidence type="ECO:0000256" key="2">
    <source>
        <dbReference type="ARBA" id="ARBA00023134"/>
    </source>
</evidence>
<evidence type="ECO:0000256" key="1">
    <source>
        <dbReference type="ARBA" id="ARBA00022741"/>
    </source>
</evidence>
<dbReference type="InterPro" id="IPR009022">
    <property type="entry name" value="EFG_III"/>
</dbReference>
<dbReference type="SUPFAM" id="SSF52540">
    <property type="entry name" value="P-loop containing nucleoside triphosphate hydrolases"/>
    <property type="match status" value="1"/>
</dbReference>
<dbReference type="SUPFAM" id="SSF50447">
    <property type="entry name" value="Translation proteins"/>
    <property type="match status" value="1"/>
</dbReference>
<evidence type="ECO:0000313" key="5">
    <source>
        <dbReference type="Proteomes" id="UP000620366"/>
    </source>
</evidence>
<keyword evidence="1" id="KW-0547">Nucleotide-binding</keyword>
<dbReference type="InterPro" id="IPR047872">
    <property type="entry name" value="EFG_IV"/>
</dbReference>
<proteinExistence type="predicted"/>
<dbReference type="SUPFAM" id="SSF54211">
    <property type="entry name" value="Ribosomal protein S5 domain 2-like"/>
    <property type="match status" value="1"/>
</dbReference>
<reference evidence="4" key="1">
    <citation type="submission" date="2020-08" db="EMBL/GenBank/DDBJ databases">
        <title>Genome public.</title>
        <authorList>
            <person name="Liu C."/>
            <person name="Sun Q."/>
        </authorList>
    </citation>
    <scope>NUCLEOTIDE SEQUENCE</scope>
    <source>
        <strain evidence="4">BX7</strain>
    </source>
</reference>
<dbReference type="InterPro" id="IPR041095">
    <property type="entry name" value="EFG_II"/>
</dbReference>